<dbReference type="InterPro" id="IPR046350">
    <property type="entry name" value="Cystatin_sf"/>
</dbReference>
<keyword evidence="3" id="KW-1185">Reference proteome</keyword>
<gene>
    <name evidence="2" type="primary">ysjH</name>
    <name evidence="2" type="ORF">Hs20B_11420</name>
</gene>
<dbReference type="RefSeq" id="WP_172356553.1">
    <property type="nucleotide sequence ID" value="NZ_BLLH01000005.1"/>
</dbReference>
<sequence length="139" mass="15382">MLNHRMTRTSQIWIGALLIVLAFLVGIFIFIGQLTAPYVEAKRDAIQLVKSKNILKTVENFNITTADSTTYSLVGVDAASQKVGVLMPQKGGEITTVKLSSNKSKLNEKTAKLTLYQGKPAWQKSDMTLYDFATGEKLR</sequence>
<evidence type="ECO:0000256" key="1">
    <source>
        <dbReference type="SAM" id="Phobius"/>
    </source>
</evidence>
<keyword evidence="1" id="KW-0812">Transmembrane</keyword>
<dbReference type="Proteomes" id="UP000475928">
    <property type="component" value="Unassembled WGS sequence"/>
</dbReference>
<protein>
    <submittedName>
        <fullName evidence="2">Uncharacterized protein</fullName>
    </submittedName>
</protein>
<evidence type="ECO:0000313" key="2">
    <source>
        <dbReference type="EMBL" id="GFH40744.1"/>
    </source>
</evidence>
<dbReference type="Gene3D" id="3.10.450.40">
    <property type="match status" value="1"/>
</dbReference>
<dbReference type="EMBL" id="BLLH01000005">
    <property type="protein sequence ID" value="GFH40744.1"/>
    <property type="molecule type" value="Genomic_DNA"/>
</dbReference>
<organism evidence="2 3">
    <name type="scientific">Pseudolactococcus insecticola</name>
    <dbReference type="NCBI Taxonomy" id="2709158"/>
    <lineage>
        <taxon>Bacteria</taxon>
        <taxon>Bacillati</taxon>
        <taxon>Bacillota</taxon>
        <taxon>Bacilli</taxon>
        <taxon>Lactobacillales</taxon>
        <taxon>Streptococcaceae</taxon>
        <taxon>Pseudolactococcus</taxon>
    </lineage>
</organism>
<accession>A0A6A0B8V9</accession>
<keyword evidence="1" id="KW-0472">Membrane</keyword>
<proteinExistence type="predicted"/>
<comment type="caution">
    <text evidence="2">The sequence shown here is derived from an EMBL/GenBank/DDBJ whole genome shotgun (WGS) entry which is preliminary data.</text>
</comment>
<evidence type="ECO:0000313" key="3">
    <source>
        <dbReference type="Proteomes" id="UP000475928"/>
    </source>
</evidence>
<name>A0A6A0B8V9_9LACT</name>
<keyword evidence="1" id="KW-1133">Transmembrane helix</keyword>
<dbReference type="AlphaFoldDB" id="A0A6A0B8V9"/>
<reference evidence="2 3" key="1">
    <citation type="submission" date="2020-02" db="EMBL/GenBank/DDBJ databases">
        <title>Draft genome sequence of Lactococcus sp. Hs20B0-1.</title>
        <authorList>
            <person name="Noda S."/>
            <person name="Yuki M."/>
            <person name="Ohkuma M."/>
        </authorList>
    </citation>
    <scope>NUCLEOTIDE SEQUENCE [LARGE SCALE GENOMIC DNA]</scope>
    <source>
        <strain evidence="2 3">Hs20B0-1</strain>
    </source>
</reference>
<feature type="transmembrane region" description="Helical" evidence="1">
    <location>
        <begin position="12"/>
        <end position="32"/>
    </location>
</feature>
<dbReference type="SUPFAM" id="SSF54403">
    <property type="entry name" value="Cystatin/monellin"/>
    <property type="match status" value="1"/>
</dbReference>